<dbReference type="Proteomes" id="UP000092124">
    <property type="component" value="Unassembled WGS sequence"/>
</dbReference>
<dbReference type="EMBL" id="LZPO01044443">
    <property type="protein sequence ID" value="OBS74325.1"/>
    <property type="molecule type" value="Genomic_DNA"/>
</dbReference>
<dbReference type="PANTHER" id="PTHR11736:SF161">
    <property type="entry name" value="MAGE FAMILY MEMBER B11"/>
    <property type="match status" value="1"/>
</dbReference>
<dbReference type="PANTHER" id="PTHR11736">
    <property type="entry name" value="MELANOMA-ASSOCIATED ANTIGEN MAGE ANTIGEN"/>
    <property type="match status" value="1"/>
</dbReference>
<keyword evidence="4" id="KW-1185">Reference proteome</keyword>
<feature type="domain" description="MAGE" evidence="2">
    <location>
        <begin position="99"/>
        <end position="298"/>
    </location>
</feature>
<evidence type="ECO:0000313" key="3">
    <source>
        <dbReference type="EMBL" id="OBS74325.1"/>
    </source>
</evidence>
<dbReference type="STRING" id="56216.A0A1A6H8Z2"/>
<dbReference type="GO" id="GO:0005634">
    <property type="term" value="C:nucleus"/>
    <property type="evidence" value="ECO:0007669"/>
    <property type="project" value="TreeGrafter"/>
</dbReference>
<dbReference type="FunFam" id="1.10.10.1210:FF:000001">
    <property type="entry name" value="melanoma-associated antigen D1"/>
    <property type="match status" value="1"/>
</dbReference>
<evidence type="ECO:0000313" key="4">
    <source>
        <dbReference type="Proteomes" id="UP000092124"/>
    </source>
</evidence>
<feature type="region of interest" description="Disordered" evidence="1">
    <location>
        <begin position="1"/>
        <end position="58"/>
    </location>
</feature>
<name>A0A1A6H8Z2_NEOLE</name>
<feature type="compositionally biased region" description="Low complexity" evidence="1">
    <location>
        <begin position="49"/>
        <end position="58"/>
    </location>
</feature>
<dbReference type="InterPro" id="IPR041899">
    <property type="entry name" value="MAGE_WH2"/>
</dbReference>
<sequence length="343" mass="39407">MQGIMPRGQKSKLNARRRRCRARNNAQASEGAQEAVEAAEKSNPESCGSSEMSEKQSVSSITSDILVLELSDESSTDDLDDEEIVFENYHSVILLEDVLEKRVFMLLQILLDNYRMRQLTTLEDMMQVIDKHEIKKFPEILKKTAEKLADVFAVELREVESSRKVYDLISKLKLPNNGRVRAGQGFPKTGFLMIVLGMISMNGNSAREEDIWRRLRSISVYPGKKHQIYGEPRKLMTQYLVKLKYLEYRQVADSDPPCYELLWGPQAHAETNKEAVLKFVEKINKITPYYFPGLCAEEKEKNKSNHEDSPDTPAKACTFSMLIWPRFYPLPKCGDILFARKKI</sequence>
<evidence type="ECO:0000256" key="1">
    <source>
        <dbReference type="SAM" id="MobiDB-lite"/>
    </source>
</evidence>
<dbReference type="InterPro" id="IPR037445">
    <property type="entry name" value="MAGE"/>
</dbReference>
<dbReference type="InterPro" id="IPR002190">
    <property type="entry name" value="MHD_dom"/>
</dbReference>
<gene>
    <name evidence="3" type="ORF">A6R68_15139</name>
</gene>
<proteinExistence type="predicted"/>
<comment type="caution">
    <text evidence="3">The sequence shown here is derived from an EMBL/GenBank/DDBJ whole genome shotgun (WGS) entry which is preliminary data.</text>
</comment>
<dbReference type="PROSITE" id="PS50838">
    <property type="entry name" value="MAGE"/>
    <property type="match status" value="1"/>
</dbReference>
<dbReference type="GO" id="GO:0000122">
    <property type="term" value="P:negative regulation of transcription by RNA polymerase II"/>
    <property type="evidence" value="ECO:0007669"/>
    <property type="project" value="TreeGrafter"/>
</dbReference>
<feature type="compositionally biased region" description="Basic residues" evidence="1">
    <location>
        <begin position="9"/>
        <end position="22"/>
    </location>
</feature>
<dbReference type="OrthoDB" id="205198at2759"/>
<dbReference type="Pfam" id="PF01454">
    <property type="entry name" value="MAGE"/>
    <property type="match status" value="1"/>
</dbReference>
<dbReference type="AlphaFoldDB" id="A0A1A6H8Z2"/>
<evidence type="ECO:0000259" key="2">
    <source>
        <dbReference type="PROSITE" id="PS50838"/>
    </source>
</evidence>
<dbReference type="InterPro" id="IPR041898">
    <property type="entry name" value="MAGE_WH1"/>
</dbReference>
<dbReference type="Gene3D" id="1.10.10.1200">
    <property type="entry name" value="MAGE homology domain, winged helix WH1 motif"/>
    <property type="match status" value="1"/>
</dbReference>
<protein>
    <recommendedName>
        <fullName evidence="2">MAGE domain-containing protein</fullName>
    </recommendedName>
</protein>
<dbReference type="Gene3D" id="1.10.10.1210">
    <property type="entry name" value="MAGE homology domain, winged helix WH2 motif"/>
    <property type="match status" value="1"/>
</dbReference>
<accession>A0A1A6H8Z2</accession>
<organism evidence="3 4">
    <name type="scientific">Neotoma lepida</name>
    <name type="common">Desert woodrat</name>
    <dbReference type="NCBI Taxonomy" id="56216"/>
    <lineage>
        <taxon>Eukaryota</taxon>
        <taxon>Metazoa</taxon>
        <taxon>Chordata</taxon>
        <taxon>Craniata</taxon>
        <taxon>Vertebrata</taxon>
        <taxon>Euteleostomi</taxon>
        <taxon>Mammalia</taxon>
        <taxon>Eutheria</taxon>
        <taxon>Euarchontoglires</taxon>
        <taxon>Glires</taxon>
        <taxon>Rodentia</taxon>
        <taxon>Myomorpha</taxon>
        <taxon>Muroidea</taxon>
        <taxon>Cricetidae</taxon>
        <taxon>Neotominae</taxon>
        <taxon>Neotoma</taxon>
    </lineage>
</organism>
<dbReference type="SMART" id="SM01373">
    <property type="entry name" value="MAGE"/>
    <property type="match status" value="1"/>
</dbReference>
<reference evidence="3 4" key="1">
    <citation type="submission" date="2016-06" db="EMBL/GenBank/DDBJ databases">
        <title>The Draft Genome Sequence and Annotation of the Desert Woodrat Neotoma lepida.</title>
        <authorList>
            <person name="Campbell M."/>
            <person name="Oakeson K.F."/>
            <person name="Yandell M."/>
            <person name="Halpert J.R."/>
            <person name="Dearing D."/>
        </authorList>
    </citation>
    <scope>NUCLEOTIDE SEQUENCE [LARGE SCALE GENOMIC DNA]</scope>
    <source>
        <strain evidence="3">417</strain>
        <tissue evidence="3">Liver</tissue>
    </source>
</reference>